<comment type="caution">
    <text evidence="2">The sequence shown here is derived from an EMBL/GenBank/DDBJ whole genome shotgun (WGS) entry which is preliminary data.</text>
</comment>
<dbReference type="Gene3D" id="3.40.50.1820">
    <property type="entry name" value="alpha/beta hydrolase"/>
    <property type="match status" value="1"/>
</dbReference>
<evidence type="ECO:0000313" key="2">
    <source>
        <dbReference type="EMBL" id="TDK61303.1"/>
    </source>
</evidence>
<keyword evidence="3" id="KW-1185">Reference proteome</keyword>
<evidence type="ECO:0000256" key="1">
    <source>
        <dbReference type="SAM" id="SignalP"/>
    </source>
</evidence>
<dbReference type="OrthoDB" id="9784036at2"/>
<dbReference type="SUPFAM" id="SSF53474">
    <property type="entry name" value="alpha/beta-Hydrolases"/>
    <property type="match status" value="1"/>
</dbReference>
<dbReference type="InterPro" id="IPR029058">
    <property type="entry name" value="AB_hydrolase_fold"/>
</dbReference>
<dbReference type="RefSeq" id="WP_133330784.1">
    <property type="nucleotide sequence ID" value="NZ_SMYL01000013.1"/>
</dbReference>
<proteinExistence type="predicted"/>
<organism evidence="2 3">
    <name type="scientific">Sapientia aquatica</name>
    <dbReference type="NCBI Taxonomy" id="1549640"/>
    <lineage>
        <taxon>Bacteria</taxon>
        <taxon>Pseudomonadati</taxon>
        <taxon>Pseudomonadota</taxon>
        <taxon>Betaproteobacteria</taxon>
        <taxon>Burkholderiales</taxon>
        <taxon>Oxalobacteraceae</taxon>
        <taxon>Sapientia</taxon>
    </lineage>
</organism>
<reference evidence="2 3" key="1">
    <citation type="submission" date="2019-03" db="EMBL/GenBank/DDBJ databases">
        <title>Sapientia aquatica gen. nov., sp. nov., isolated from a crater lake.</title>
        <authorList>
            <person name="Felfoldi T."/>
            <person name="Szabo A."/>
            <person name="Toth E."/>
            <person name="Schumann P."/>
            <person name="Keki Z."/>
            <person name="Marialigeti K."/>
            <person name="Mathe I."/>
        </authorList>
    </citation>
    <scope>NUCLEOTIDE SEQUENCE [LARGE SCALE GENOMIC DNA]</scope>
    <source>
        <strain evidence="2 3">SA-152</strain>
    </source>
</reference>
<gene>
    <name evidence="2" type="ORF">E2I14_17120</name>
</gene>
<dbReference type="Proteomes" id="UP000294829">
    <property type="component" value="Unassembled WGS sequence"/>
</dbReference>
<evidence type="ECO:0000313" key="3">
    <source>
        <dbReference type="Proteomes" id="UP000294829"/>
    </source>
</evidence>
<protein>
    <submittedName>
        <fullName evidence="2">Uncharacterized protein</fullName>
    </submittedName>
</protein>
<sequence length="128" mass="14724">MTARFRLAKLILSRTFAASLLLISTSFLPIQAPAAETHPYVLEDTEVLSLASIVLQRDYEVWVSLPESYQRNNRTYPVMFVTDANYAFPVIRSITRRVGQHGENLEDYIFTFWLLILLTRWAISAALK</sequence>
<feature type="chain" id="PRO_5020501043" evidence="1">
    <location>
        <begin position="35"/>
        <end position="128"/>
    </location>
</feature>
<feature type="signal peptide" evidence="1">
    <location>
        <begin position="1"/>
        <end position="34"/>
    </location>
</feature>
<dbReference type="EMBL" id="SMYL01000013">
    <property type="protein sequence ID" value="TDK61303.1"/>
    <property type="molecule type" value="Genomic_DNA"/>
</dbReference>
<accession>A0A4V6PMF0</accession>
<keyword evidence="1" id="KW-0732">Signal</keyword>
<dbReference type="AlphaFoldDB" id="A0A4V6PMF0"/>
<name>A0A4V6PMF0_9BURK</name>